<dbReference type="PROSITE" id="PS50885">
    <property type="entry name" value="HAMP"/>
    <property type="match status" value="1"/>
</dbReference>
<feature type="domain" description="Histidine kinase" evidence="11">
    <location>
        <begin position="240"/>
        <end position="438"/>
    </location>
</feature>
<dbReference type="EC" id="2.7.13.3" evidence="3"/>
<keyword evidence="14" id="KW-1185">Reference proteome</keyword>
<keyword evidence="5" id="KW-0597">Phosphoprotein</keyword>
<keyword evidence="10" id="KW-0812">Transmembrane</keyword>
<dbReference type="SMART" id="SM00387">
    <property type="entry name" value="HATPase_c"/>
    <property type="match status" value="1"/>
</dbReference>
<proteinExistence type="predicted"/>
<evidence type="ECO:0000256" key="2">
    <source>
        <dbReference type="ARBA" id="ARBA00004651"/>
    </source>
</evidence>
<dbReference type="InterPro" id="IPR003594">
    <property type="entry name" value="HATPase_dom"/>
</dbReference>
<dbReference type="GO" id="GO:0005524">
    <property type="term" value="F:ATP binding"/>
    <property type="evidence" value="ECO:0007669"/>
    <property type="project" value="UniProtKB-KW"/>
</dbReference>
<evidence type="ECO:0000259" key="11">
    <source>
        <dbReference type="PROSITE" id="PS50109"/>
    </source>
</evidence>
<keyword evidence="7" id="KW-0547">Nucleotide-binding</keyword>
<dbReference type="PROSITE" id="PS50109">
    <property type="entry name" value="HIS_KIN"/>
    <property type="match status" value="1"/>
</dbReference>
<dbReference type="InterPro" id="IPR003660">
    <property type="entry name" value="HAMP_dom"/>
</dbReference>
<dbReference type="SMART" id="SM00304">
    <property type="entry name" value="HAMP"/>
    <property type="match status" value="1"/>
</dbReference>
<dbReference type="SUPFAM" id="SSF55874">
    <property type="entry name" value="ATPase domain of HSP90 chaperone/DNA topoisomerase II/histidine kinase"/>
    <property type="match status" value="1"/>
</dbReference>
<dbReference type="InterPro" id="IPR003661">
    <property type="entry name" value="HisK_dim/P_dom"/>
</dbReference>
<sequence length="438" mass="47880">MARYRRPISVGLLGRLLAILLLTLAVEFVASTLLYERSSRALIRDDEAHRLAEHLVIARKLVSDQRWPERPAMAARLTTNRYDIHWSGSARPGPPVGLERGPIWMRVLDWEPSLADSDLRVQMVPVGRQAQLFGALRLADGTWLRFRATAPTGGGRPGWHRILLALLPAAVLLVLSAALFRHTLRPMAMLARAADRIGRSAGLTLPEAGPREVRRVIHAFNAMQARIHRLIVDRTEALAAVGHDLRTPLARLQLRTDAIADPALRRAFETDVAEMEAMVGSLLSYLGGEDDPETPIRTDVAILAATIVDDAIDRGGDAHYVGDDHLEAMVRPIGLKRAIGNLVENALHYGHHARVSVSAEGDRLVVRVDDDGPGIAEDQLEAVLQPFARLDPARSRNTSGLGLGLAIVARAAEAEGGVLHLANRPEGGLRAELRLPRR</sequence>
<dbReference type="InterPro" id="IPR036097">
    <property type="entry name" value="HisK_dim/P_sf"/>
</dbReference>
<dbReference type="Pfam" id="PF00672">
    <property type="entry name" value="HAMP"/>
    <property type="match status" value="1"/>
</dbReference>
<protein>
    <recommendedName>
        <fullName evidence="3">histidine kinase</fullName>
        <ecNumber evidence="3">2.7.13.3</ecNumber>
    </recommendedName>
</protein>
<evidence type="ECO:0000256" key="8">
    <source>
        <dbReference type="ARBA" id="ARBA00022777"/>
    </source>
</evidence>
<evidence type="ECO:0000256" key="6">
    <source>
        <dbReference type="ARBA" id="ARBA00022679"/>
    </source>
</evidence>
<evidence type="ECO:0000256" key="7">
    <source>
        <dbReference type="ARBA" id="ARBA00022741"/>
    </source>
</evidence>
<feature type="domain" description="HAMP" evidence="12">
    <location>
        <begin position="181"/>
        <end position="232"/>
    </location>
</feature>
<evidence type="ECO:0000256" key="10">
    <source>
        <dbReference type="SAM" id="Phobius"/>
    </source>
</evidence>
<accession>A0ABY7NYX6</accession>
<dbReference type="RefSeq" id="WP_270079196.1">
    <property type="nucleotide sequence ID" value="NZ_CP115174.1"/>
</dbReference>
<evidence type="ECO:0000313" key="14">
    <source>
        <dbReference type="Proteomes" id="UP001210865"/>
    </source>
</evidence>
<dbReference type="SUPFAM" id="SSF47384">
    <property type="entry name" value="Homodimeric domain of signal transducing histidine kinase"/>
    <property type="match status" value="1"/>
</dbReference>
<evidence type="ECO:0000256" key="9">
    <source>
        <dbReference type="ARBA" id="ARBA00022840"/>
    </source>
</evidence>
<dbReference type="InterPro" id="IPR050980">
    <property type="entry name" value="2C_sensor_his_kinase"/>
</dbReference>
<dbReference type="CDD" id="cd00082">
    <property type="entry name" value="HisKA"/>
    <property type="match status" value="1"/>
</dbReference>
<keyword evidence="10" id="KW-0472">Membrane</keyword>
<dbReference type="InterPro" id="IPR004358">
    <property type="entry name" value="Sig_transdc_His_kin-like_C"/>
</dbReference>
<evidence type="ECO:0000256" key="3">
    <source>
        <dbReference type="ARBA" id="ARBA00012438"/>
    </source>
</evidence>
<keyword evidence="8" id="KW-0418">Kinase</keyword>
<name>A0ABY7NYX6_9SPHN</name>
<dbReference type="EMBL" id="CP115174">
    <property type="protein sequence ID" value="WBO24576.1"/>
    <property type="molecule type" value="Genomic_DNA"/>
</dbReference>
<evidence type="ECO:0000256" key="4">
    <source>
        <dbReference type="ARBA" id="ARBA00022475"/>
    </source>
</evidence>
<keyword evidence="10" id="KW-1133">Transmembrane helix</keyword>
<keyword evidence="4" id="KW-1003">Cell membrane</keyword>
<gene>
    <name evidence="13" type="ORF">PBT88_06510</name>
</gene>
<feature type="transmembrane region" description="Helical" evidence="10">
    <location>
        <begin position="162"/>
        <end position="180"/>
    </location>
</feature>
<dbReference type="PANTHER" id="PTHR44936:SF10">
    <property type="entry name" value="SENSOR PROTEIN RSTB"/>
    <property type="match status" value="1"/>
</dbReference>
<evidence type="ECO:0000256" key="5">
    <source>
        <dbReference type="ARBA" id="ARBA00022553"/>
    </source>
</evidence>
<dbReference type="PANTHER" id="PTHR44936">
    <property type="entry name" value="SENSOR PROTEIN CREC"/>
    <property type="match status" value="1"/>
</dbReference>
<dbReference type="InterPro" id="IPR036890">
    <property type="entry name" value="HATPase_C_sf"/>
</dbReference>
<dbReference type="CDD" id="cd06225">
    <property type="entry name" value="HAMP"/>
    <property type="match status" value="1"/>
</dbReference>
<keyword evidence="6" id="KW-0808">Transferase</keyword>
<evidence type="ECO:0000259" key="12">
    <source>
        <dbReference type="PROSITE" id="PS50885"/>
    </source>
</evidence>
<reference evidence="13 14" key="1">
    <citation type="submission" date="2022-12" db="EMBL/GenBank/DDBJ databases">
        <title>Sphingomonas abieness sp. nov., an endophytic bacterium isolated from Abies koreana.</title>
        <authorList>
            <person name="Jiang L."/>
            <person name="Lee J."/>
        </authorList>
    </citation>
    <scope>NUCLEOTIDE SEQUENCE [LARGE SCALE GENOMIC DNA]</scope>
    <source>
        <strain evidence="14">PAMB 00755</strain>
    </source>
</reference>
<dbReference type="InterPro" id="IPR005467">
    <property type="entry name" value="His_kinase_dom"/>
</dbReference>
<dbReference type="Pfam" id="PF02518">
    <property type="entry name" value="HATPase_c"/>
    <property type="match status" value="1"/>
</dbReference>
<comment type="subcellular location">
    <subcellularLocation>
        <location evidence="2">Cell membrane</location>
        <topology evidence="2">Multi-pass membrane protein</topology>
    </subcellularLocation>
</comment>
<feature type="transmembrane region" description="Helical" evidence="10">
    <location>
        <begin position="12"/>
        <end position="35"/>
    </location>
</feature>
<dbReference type="Gene3D" id="3.30.565.10">
    <property type="entry name" value="Histidine kinase-like ATPase, C-terminal domain"/>
    <property type="match status" value="1"/>
</dbReference>
<dbReference type="PRINTS" id="PR00344">
    <property type="entry name" value="BCTRLSENSOR"/>
</dbReference>
<evidence type="ECO:0000313" key="13">
    <source>
        <dbReference type="EMBL" id="WBO24576.1"/>
    </source>
</evidence>
<evidence type="ECO:0000256" key="1">
    <source>
        <dbReference type="ARBA" id="ARBA00000085"/>
    </source>
</evidence>
<dbReference type="Gene3D" id="1.10.287.130">
    <property type="match status" value="1"/>
</dbReference>
<dbReference type="Proteomes" id="UP001210865">
    <property type="component" value="Chromosome"/>
</dbReference>
<keyword evidence="9 13" id="KW-0067">ATP-binding</keyword>
<comment type="catalytic activity">
    <reaction evidence="1">
        <text>ATP + protein L-histidine = ADP + protein N-phospho-L-histidine.</text>
        <dbReference type="EC" id="2.7.13.3"/>
    </reaction>
</comment>
<organism evidence="13 14">
    <name type="scientific">Sphingomonas abietis</name>
    <dbReference type="NCBI Taxonomy" id="3012344"/>
    <lineage>
        <taxon>Bacteria</taxon>
        <taxon>Pseudomonadati</taxon>
        <taxon>Pseudomonadota</taxon>
        <taxon>Alphaproteobacteria</taxon>
        <taxon>Sphingomonadales</taxon>
        <taxon>Sphingomonadaceae</taxon>
        <taxon>Sphingomonas</taxon>
    </lineage>
</organism>